<keyword evidence="3" id="KW-1185">Reference proteome</keyword>
<name>F2U5H2_SALR5</name>
<organism evidence="3">
    <name type="scientific">Salpingoeca rosetta (strain ATCC 50818 / BSB-021)</name>
    <dbReference type="NCBI Taxonomy" id="946362"/>
    <lineage>
        <taxon>Eukaryota</taxon>
        <taxon>Choanoflagellata</taxon>
        <taxon>Craspedida</taxon>
        <taxon>Salpingoecidae</taxon>
        <taxon>Salpingoeca</taxon>
    </lineage>
</organism>
<evidence type="ECO:0000313" key="3">
    <source>
        <dbReference type="Proteomes" id="UP000007799"/>
    </source>
</evidence>
<dbReference type="EMBL" id="GL832962">
    <property type="protein sequence ID" value="EGD83188.1"/>
    <property type="molecule type" value="Genomic_DNA"/>
</dbReference>
<proteinExistence type="predicted"/>
<reference evidence="2" key="1">
    <citation type="submission" date="2009-08" db="EMBL/GenBank/DDBJ databases">
        <title>Annotation of Salpingoeca rosetta.</title>
        <authorList>
            <consortium name="The Broad Institute Genome Sequencing Platform"/>
            <person name="Russ C."/>
            <person name="Cuomo C."/>
            <person name="Burger G."/>
            <person name="Gray M.W."/>
            <person name="Holland P.W.H."/>
            <person name="King N."/>
            <person name="Lang F.B.F."/>
            <person name="Roger A.J."/>
            <person name="Ruiz-Trillo I."/>
            <person name="Young S.K."/>
            <person name="Zeng Q."/>
            <person name="Gargeya S."/>
            <person name="Alvarado L."/>
            <person name="Berlin A."/>
            <person name="Chapman S.B."/>
            <person name="Chen Z."/>
            <person name="Freedman E."/>
            <person name="Gellesch M."/>
            <person name="Goldberg J."/>
            <person name="Griggs A."/>
            <person name="Gujja S."/>
            <person name="Heilman E."/>
            <person name="Heiman D."/>
            <person name="Howarth C."/>
            <person name="Mehta T."/>
            <person name="Neiman D."/>
            <person name="Pearson M."/>
            <person name="Roberts A."/>
            <person name="Saif S."/>
            <person name="Shea T."/>
            <person name="Shenoy N."/>
            <person name="Sisk P."/>
            <person name="Stolte C."/>
            <person name="Sykes S."/>
            <person name="White J."/>
            <person name="Yandava C."/>
            <person name="Haas B."/>
            <person name="Nusbaum C."/>
            <person name="Birren B."/>
        </authorList>
    </citation>
    <scope>NUCLEOTIDE SEQUENCE [LARGE SCALE GENOMIC DNA]</scope>
    <source>
        <strain evidence="2">ATCC 50818</strain>
    </source>
</reference>
<dbReference type="GeneID" id="16076132"/>
<feature type="compositionally biased region" description="Basic residues" evidence="1">
    <location>
        <begin position="58"/>
        <end position="76"/>
    </location>
</feature>
<sequence length="135" mass="14385">MHACVRVRACVCVNVCVCACLVYLVGDAQRDARDVHSLRDGVLVSSLSLSHTHTHAHAHAHTHTCAHTHTRARARPRSSAISSTAATTAEKARQAKGDGMQVPRTNRYTLLGTHSRACTPAHSGSARLSETASAQ</sequence>
<dbReference type="Proteomes" id="UP000007799">
    <property type="component" value="Unassembled WGS sequence"/>
</dbReference>
<dbReference type="InParanoid" id="F2U5H2"/>
<feature type="compositionally biased region" description="Low complexity" evidence="1">
    <location>
        <begin position="77"/>
        <end position="89"/>
    </location>
</feature>
<evidence type="ECO:0000256" key="1">
    <source>
        <dbReference type="SAM" id="MobiDB-lite"/>
    </source>
</evidence>
<evidence type="ECO:0000313" key="2">
    <source>
        <dbReference type="EMBL" id="EGD83188.1"/>
    </source>
</evidence>
<feature type="compositionally biased region" description="Polar residues" evidence="1">
    <location>
        <begin position="126"/>
        <end position="135"/>
    </location>
</feature>
<gene>
    <name evidence="2" type="ORF">PTSG_12083</name>
</gene>
<feature type="region of interest" description="Disordered" evidence="1">
    <location>
        <begin position="58"/>
        <end position="135"/>
    </location>
</feature>
<protein>
    <submittedName>
        <fullName evidence="2">Uncharacterized protein</fullName>
    </submittedName>
</protein>
<accession>F2U5H2</accession>
<dbReference type="AlphaFoldDB" id="F2U5H2"/>
<dbReference type="KEGG" id="sre:PTSG_12083"/>
<dbReference type="RefSeq" id="XP_004995552.1">
    <property type="nucleotide sequence ID" value="XM_004995495.1"/>
</dbReference>